<comment type="caution">
    <text evidence="1">The sequence shown here is derived from an EMBL/GenBank/DDBJ whole genome shotgun (WGS) entry which is preliminary data.</text>
</comment>
<organism evidence="1 2">
    <name type="scientific">Streptomyces rishiriensis</name>
    <dbReference type="NCBI Taxonomy" id="68264"/>
    <lineage>
        <taxon>Bacteria</taxon>
        <taxon>Bacillati</taxon>
        <taxon>Actinomycetota</taxon>
        <taxon>Actinomycetes</taxon>
        <taxon>Kitasatosporales</taxon>
        <taxon>Streptomycetaceae</taxon>
        <taxon>Streptomyces</taxon>
    </lineage>
</organism>
<evidence type="ECO:0000313" key="1">
    <source>
        <dbReference type="EMBL" id="MDQ0578306.1"/>
    </source>
</evidence>
<proteinExistence type="predicted"/>
<dbReference type="RefSeq" id="WP_307160921.1">
    <property type="nucleotide sequence ID" value="NZ_JAUSWV010000001.1"/>
</dbReference>
<evidence type="ECO:0000313" key="2">
    <source>
        <dbReference type="Proteomes" id="UP001230654"/>
    </source>
</evidence>
<protein>
    <submittedName>
        <fullName evidence="1">Uncharacterized protein</fullName>
    </submittedName>
</protein>
<name>A0ABU0NGU1_STRRH</name>
<reference evidence="1 2" key="1">
    <citation type="submission" date="2023-07" db="EMBL/GenBank/DDBJ databases">
        <title>Comparative genomics of wheat-associated soil bacteria to identify genetic determinants of phenazine resistance.</title>
        <authorList>
            <person name="Mouncey N."/>
        </authorList>
    </citation>
    <scope>NUCLEOTIDE SEQUENCE [LARGE SCALE GENOMIC DNA]</scope>
    <source>
        <strain evidence="1 2">B2I6</strain>
    </source>
</reference>
<dbReference type="EMBL" id="JAUSWV010000001">
    <property type="protein sequence ID" value="MDQ0578306.1"/>
    <property type="molecule type" value="Genomic_DNA"/>
</dbReference>
<dbReference type="Proteomes" id="UP001230654">
    <property type="component" value="Unassembled WGS sequence"/>
</dbReference>
<gene>
    <name evidence="1" type="ORF">QF030_000484</name>
</gene>
<accession>A0ABU0NGU1</accession>
<keyword evidence="2" id="KW-1185">Reference proteome</keyword>
<sequence>MKPLLWRGVRVPYITSWTAEQVSQPRIIKVPGPRGLRIGYVDETEMADRRLEALWVRTGLAQGCGRPDFLRNNSHRQKLAMRNDLCQLCGQCVLGWFSNGRTLQLVGGSTPIYEGETTTAPPVHPLCAVKATQYCPHLRRGYVAALVERSVLWGVAGIVHDPKTLAPLPHPGSRPGELQHVHIGDKEIRWTLASFTVHSVHSVTAVSPAELQAMAEADTSRASAEGQQVR</sequence>